<evidence type="ECO:0000313" key="2">
    <source>
        <dbReference type="EMBL" id="KAF2871653.1"/>
    </source>
</evidence>
<feature type="region of interest" description="Disordered" evidence="1">
    <location>
        <begin position="300"/>
        <end position="382"/>
    </location>
</feature>
<reference evidence="2 3" key="1">
    <citation type="submission" date="2020-01" db="EMBL/GenBank/DDBJ databases">
        <authorList>
            <consortium name="DOE Joint Genome Institute"/>
            <person name="Haridas S."/>
            <person name="Albert R."/>
            <person name="Binder M."/>
            <person name="Bloem J."/>
            <person name="Labutti K."/>
            <person name="Salamov A."/>
            <person name="Andreopoulos B."/>
            <person name="Baker S.E."/>
            <person name="Barry K."/>
            <person name="Bills G."/>
            <person name="Bluhm B.H."/>
            <person name="Cannon C."/>
            <person name="Castanera R."/>
            <person name="Culley D.E."/>
            <person name="Daum C."/>
            <person name="Ezra D."/>
            <person name="Gonzalez J.B."/>
            <person name="Henrissat B."/>
            <person name="Kuo A."/>
            <person name="Liang C."/>
            <person name="Lipzen A."/>
            <person name="Lutzoni F."/>
            <person name="Magnuson J."/>
            <person name="Mondo S."/>
            <person name="Nolan M."/>
            <person name="Ohm R."/>
            <person name="Pangilinan J."/>
            <person name="Park H.-J.H."/>
            <person name="Ramirez L."/>
            <person name="Alfaro M."/>
            <person name="Sun H."/>
            <person name="Tritt A."/>
            <person name="Yoshinaga Y."/>
            <person name="Zwiers L.-H.L."/>
            <person name="Turgeon B.G."/>
            <person name="Goodwin S.B."/>
            <person name="Spatafora J.W."/>
            <person name="Crous P.W."/>
            <person name="Grigoriev I.V."/>
        </authorList>
    </citation>
    <scope>NUCLEOTIDE SEQUENCE [LARGE SCALE GENOMIC DNA]</scope>
    <source>
        <strain evidence="2 3">CBS 611.86</strain>
    </source>
</reference>
<gene>
    <name evidence="2" type="ORF">BDV95DRAFT_594725</name>
</gene>
<feature type="compositionally biased region" description="Low complexity" evidence="1">
    <location>
        <begin position="372"/>
        <end position="382"/>
    </location>
</feature>
<accession>A0A7C8IAT3</accession>
<feature type="compositionally biased region" description="Basic and acidic residues" evidence="1">
    <location>
        <begin position="244"/>
        <end position="261"/>
    </location>
</feature>
<feature type="compositionally biased region" description="Low complexity" evidence="1">
    <location>
        <begin position="462"/>
        <end position="474"/>
    </location>
</feature>
<name>A0A7C8IAT3_9PLEO</name>
<evidence type="ECO:0000256" key="1">
    <source>
        <dbReference type="SAM" id="MobiDB-lite"/>
    </source>
</evidence>
<organism evidence="2 3">
    <name type="scientific">Massariosphaeria phaeospora</name>
    <dbReference type="NCBI Taxonomy" id="100035"/>
    <lineage>
        <taxon>Eukaryota</taxon>
        <taxon>Fungi</taxon>
        <taxon>Dikarya</taxon>
        <taxon>Ascomycota</taxon>
        <taxon>Pezizomycotina</taxon>
        <taxon>Dothideomycetes</taxon>
        <taxon>Pleosporomycetidae</taxon>
        <taxon>Pleosporales</taxon>
        <taxon>Pleosporales incertae sedis</taxon>
        <taxon>Massariosphaeria</taxon>
    </lineage>
</organism>
<protein>
    <submittedName>
        <fullName evidence="2">Uncharacterized protein</fullName>
    </submittedName>
</protein>
<dbReference type="AlphaFoldDB" id="A0A7C8IAT3"/>
<feature type="compositionally biased region" description="Basic and acidic residues" evidence="1">
    <location>
        <begin position="412"/>
        <end position="421"/>
    </location>
</feature>
<feature type="compositionally biased region" description="Basic residues" evidence="1">
    <location>
        <begin position="81"/>
        <end position="91"/>
    </location>
</feature>
<proteinExistence type="predicted"/>
<feature type="compositionally biased region" description="Low complexity" evidence="1">
    <location>
        <begin position="422"/>
        <end position="434"/>
    </location>
</feature>
<feature type="region of interest" description="Disordered" evidence="1">
    <location>
        <begin position="125"/>
        <end position="263"/>
    </location>
</feature>
<keyword evidence="3" id="KW-1185">Reference proteome</keyword>
<dbReference type="EMBL" id="JAADJZ010000011">
    <property type="protein sequence ID" value="KAF2871653.1"/>
    <property type="molecule type" value="Genomic_DNA"/>
</dbReference>
<feature type="compositionally biased region" description="Low complexity" evidence="1">
    <location>
        <begin position="149"/>
        <end position="180"/>
    </location>
</feature>
<feature type="compositionally biased region" description="Polar residues" evidence="1">
    <location>
        <begin position="302"/>
        <end position="317"/>
    </location>
</feature>
<comment type="caution">
    <text evidence="2">The sequence shown here is derived from an EMBL/GenBank/DDBJ whole genome shotgun (WGS) entry which is preliminary data.</text>
</comment>
<dbReference type="Proteomes" id="UP000481861">
    <property type="component" value="Unassembled WGS sequence"/>
</dbReference>
<feature type="compositionally biased region" description="Low complexity" evidence="1">
    <location>
        <begin position="501"/>
        <end position="514"/>
    </location>
</feature>
<feature type="compositionally biased region" description="Low complexity" evidence="1">
    <location>
        <begin position="337"/>
        <end position="348"/>
    </location>
</feature>
<sequence length="561" mass="58926">MDPRSRSSPDKPVLQVGNAGFYFVCELPESKIVAKKKKLETAAGAGDEGEARIRSPVRKSPVKKVGDATTPVPAQRTGTQRQRHSPAKHSRPITLASPVKAKVGTGTGIATIPSSLVGVQVSEYTAKATTANVPQRVTDSPALTTSVEPPLSLSKSQSSASRSRIPIPAPSTSTSTSTTKAGTPEPPLLAGDNRADTIVPPRPTVSELMAATATPARSSHPSKTAVLGSATPAANKSSSSSKNRRVDVPAHNTPEQREKKICVGTPLPLRKAIIYDMQGMRHALRDSGGAADANAKWLGNRNIASSPGRPSTTTGGAASTRPPRTTIPASRADAKHTSTLTSSSPSTPRGGALKTPAKNTIRPARSLHFQSTPTRATTMTMTGTPTRYVQSVKVSPSTPKFASARDIARQIERWNSEDGKRTTTTATATATDTTPARPRSRFQTPAAAVTPASRFRVANTLASSPALSSLSPTTKEVSRTNGQISKTARLTTTPSPRKPAPARTPNARPATATRLLGGKKRDKAAVVKPSKEVQDELDRAIDERIGEGRGGVGVRGWLEEE</sequence>
<feature type="compositionally biased region" description="Polar residues" evidence="1">
    <location>
        <begin position="127"/>
        <end position="147"/>
    </location>
</feature>
<feature type="region of interest" description="Disordered" evidence="1">
    <location>
        <begin position="462"/>
        <end position="531"/>
    </location>
</feature>
<feature type="compositionally biased region" description="Polar residues" evidence="1">
    <location>
        <begin position="479"/>
        <end position="495"/>
    </location>
</feature>
<feature type="region of interest" description="Disordered" evidence="1">
    <location>
        <begin position="40"/>
        <end position="99"/>
    </location>
</feature>
<feature type="region of interest" description="Disordered" evidence="1">
    <location>
        <begin position="412"/>
        <end position="449"/>
    </location>
</feature>
<evidence type="ECO:0000313" key="3">
    <source>
        <dbReference type="Proteomes" id="UP000481861"/>
    </source>
</evidence>